<proteinExistence type="predicted"/>
<reference evidence="1 4" key="1">
    <citation type="submission" date="2018-05" db="EMBL/GenBank/DDBJ databases">
        <authorList>
            <consortium name="NARMS: The National Antimicrobial Resistance Monitoring System"/>
        </authorList>
    </citation>
    <scope>NUCLEOTIDE SEQUENCE [LARGE SCALE GENOMIC DNA]</scope>
    <source>
        <strain evidence="1 4">FSIS1607212</strain>
    </source>
</reference>
<dbReference type="AlphaFoldDB" id="A0A1J6PQ13"/>
<reference evidence="2 3" key="2">
    <citation type="submission" date="2019-06" db="EMBL/GenBank/DDBJ databases">
        <title>Epidemiology of MDR Campylobacter spp.</title>
        <authorList>
            <person name="Addetia A."/>
            <person name="Greninger A."/>
            <person name="Fang F."/>
        </authorList>
    </citation>
    <scope>NUCLEOTIDE SEQUENCE [LARGE SCALE GENOMIC DNA]</scope>
    <source>
        <strain evidence="2 3">HMC314</strain>
    </source>
</reference>
<dbReference type="SUPFAM" id="SSF55821">
    <property type="entry name" value="YrdC/RibB"/>
    <property type="match status" value="1"/>
</dbReference>
<dbReference type="EMBL" id="AACNRY010000011">
    <property type="protein sequence ID" value="EAL3735482.1"/>
    <property type="molecule type" value="Genomic_DNA"/>
</dbReference>
<dbReference type="Proteomes" id="UP000335162">
    <property type="component" value="Unassembled WGS sequence"/>
</dbReference>
<accession>A0A1J6PQ13</accession>
<organism evidence="2 3">
    <name type="scientific">Campylobacter jejuni</name>
    <dbReference type="NCBI Taxonomy" id="197"/>
    <lineage>
        <taxon>Bacteria</taxon>
        <taxon>Pseudomonadati</taxon>
        <taxon>Campylobacterota</taxon>
        <taxon>Epsilonproteobacteria</taxon>
        <taxon>Campylobacterales</taxon>
        <taxon>Campylobacteraceae</taxon>
        <taxon>Campylobacter</taxon>
    </lineage>
</organism>
<dbReference type="Gene3D" id="3.90.870.10">
    <property type="entry name" value="DHBP synthase"/>
    <property type="match status" value="1"/>
</dbReference>
<evidence type="ECO:0000313" key="1">
    <source>
        <dbReference type="EMBL" id="EAL3735482.1"/>
    </source>
</evidence>
<dbReference type="EMBL" id="VEVS01000051">
    <property type="protein sequence ID" value="TNO40533.1"/>
    <property type="molecule type" value="Genomic_DNA"/>
</dbReference>
<evidence type="ECO:0000313" key="4">
    <source>
        <dbReference type="Proteomes" id="UP000335162"/>
    </source>
</evidence>
<dbReference type="Proteomes" id="UP000312397">
    <property type="component" value="Unassembled WGS sequence"/>
</dbReference>
<dbReference type="RefSeq" id="WP_002882450.1">
    <property type="nucleotide sequence ID" value="NZ_AP028358.1"/>
</dbReference>
<sequence>MIYLAQTDTTAGFLSKDLKKINALKNRDENQPCLITSAKFCELKSLARIPKSFKNLVRRSKKTTFIYPNNQAIRIVKECKHANFLSKNGYFYSSSANKHGKEFDEEWARSVADIILDENFFENIPSKILKLSKNKMIKIR</sequence>
<dbReference type="InterPro" id="IPR017945">
    <property type="entry name" value="DHBP_synth_RibB-like_a/b_dom"/>
</dbReference>
<name>A0A1J6PQ13_CAMJU</name>
<evidence type="ECO:0000313" key="2">
    <source>
        <dbReference type="EMBL" id="TNO40533.1"/>
    </source>
</evidence>
<evidence type="ECO:0000313" key="3">
    <source>
        <dbReference type="Proteomes" id="UP000312397"/>
    </source>
</evidence>
<gene>
    <name evidence="1" type="ORF">BFD99_05800</name>
    <name evidence="2" type="ORF">FH034_09480</name>
</gene>
<comment type="caution">
    <text evidence="2">The sequence shown here is derived from an EMBL/GenBank/DDBJ whole genome shotgun (WGS) entry which is preliminary data.</text>
</comment>
<protein>
    <submittedName>
        <fullName evidence="2">Sua5 YciO YrdC YwlC family protein</fullName>
    </submittedName>
</protein>